<keyword evidence="3" id="KW-1003">Cell membrane</keyword>
<feature type="transmembrane region" description="Helical" evidence="9">
    <location>
        <begin position="107"/>
        <end position="129"/>
    </location>
</feature>
<dbReference type="GO" id="GO:0005886">
    <property type="term" value="C:plasma membrane"/>
    <property type="evidence" value="ECO:0007669"/>
    <property type="project" value="UniProtKB-SubCell"/>
</dbReference>
<evidence type="ECO:0000313" key="11">
    <source>
        <dbReference type="Proteomes" id="UP000728185"/>
    </source>
</evidence>
<gene>
    <name evidence="9" type="primary">inx</name>
    <name evidence="10" type="ORF">FBUS_00761</name>
</gene>
<dbReference type="GO" id="GO:0005921">
    <property type="term" value="C:gap junction"/>
    <property type="evidence" value="ECO:0007669"/>
    <property type="project" value="UniProtKB-UniRule"/>
</dbReference>
<comment type="caution">
    <text evidence="10">The sequence shown here is derived from an EMBL/GenBank/DDBJ whole genome shotgun (WGS) entry which is preliminary data.</text>
</comment>
<dbReference type="PROSITE" id="PS51013">
    <property type="entry name" value="PANNEXIN"/>
    <property type="match status" value="1"/>
</dbReference>
<comment type="caution">
    <text evidence="9">Lacks conserved residue(s) required for the propagation of feature annotation.</text>
</comment>
<comment type="similarity">
    <text evidence="9">Belongs to the pannexin family.</text>
</comment>
<dbReference type="PRINTS" id="PR01262">
    <property type="entry name" value="INNEXIN"/>
</dbReference>
<dbReference type="AlphaFoldDB" id="A0A8E0S3R8"/>
<reference evidence="10" key="1">
    <citation type="submission" date="2019-05" db="EMBL/GenBank/DDBJ databases">
        <title>Annotation for the trematode Fasciolopsis buski.</title>
        <authorList>
            <person name="Choi Y.-J."/>
        </authorList>
    </citation>
    <scope>NUCLEOTIDE SEQUENCE</scope>
    <source>
        <strain evidence="10">HT</strain>
        <tissue evidence="10">Whole worm</tissue>
    </source>
</reference>
<evidence type="ECO:0000256" key="7">
    <source>
        <dbReference type="ARBA" id="ARBA00023136"/>
    </source>
</evidence>
<feature type="transmembrane region" description="Helical" evidence="9">
    <location>
        <begin position="29"/>
        <end position="47"/>
    </location>
</feature>
<dbReference type="GO" id="GO:0034220">
    <property type="term" value="P:monoatomic ion transmembrane transport"/>
    <property type="evidence" value="ECO:0007669"/>
    <property type="project" value="UniProtKB-KW"/>
</dbReference>
<dbReference type="Pfam" id="PF00876">
    <property type="entry name" value="Innexin"/>
    <property type="match status" value="1"/>
</dbReference>
<evidence type="ECO:0000256" key="3">
    <source>
        <dbReference type="ARBA" id="ARBA00022475"/>
    </source>
</evidence>
<evidence type="ECO:0000256" key="8">
    <source>
        <dbReference type="ARBA" id="ARBA00023303"/>
    </source>
</evidence>
<organism evidence="10 11">
    <name type="scientific">Fasciolopsis buskii</name>
    <dbReference type="NCBI Taxonomy" id="27845"/>
    <lineage>
        <taxon>Eukaryota</taxon>
        <taxon>Metazoa</taxon>
        <taxon>Spiralia</taxon>
        <taxon>Lophotrochozoa</taxon>
        <taxon>Platyhelminthes</taxon>
        <taxon>Trematoda</taxon>
        <taxon>Digenea</taxon>
        <taxon>Plagiorchiida</taxon>
        <taxon>Echinostomata</taxon>
        <taxon>Echinostomatoidea</taxon>
        <taxon>Fasciolidae</taxon>
        <taxon>Fasciolopsis</taxon>
    </lineage>
</organism>
<name>A0A8E0S3R8_9TREM</name>
<evidence type="ECO:0000256" key="6">
    <source>
        <dbReference type="ARBA" id="ARBA00023065"/>
    </source>
</evidence>
<keyword evidence="6 9" id="KW-0406">Ion transport</keyword>
<keyword evidence="5 9" id="KW-1133">Transmembrane helix</keyword>
<evidence type="ECO:0000256" key="1">
    <source>
        <dbReference type="ARBA" id="ARBA00004651"/>
    </source>
</evidence>
<comment type="function">
    <text evidence="9">Structural component of the gap junctions.</text>
</comment>
<dbReference type="EMBL" id="LUCM01002544">
    <property type="protein sequence ID" value="KAA0197191.1"/>
    <property type="molecule type" value="Genomic_DNA"/>
</dbReference>
<comment type="subcellular location">
    <subcellularLocation>
        <location evidence="1 9">Cell membrane</location>
        <topology evidence="1 9">Multi-pass membrane protein</topology>
    </subcellularLocation>
</comment>
<keyword evidence="2 9" id="KW-0813">Transport</keyword>
<dbReference type="OrthoDB" id="6245842at2759"/>
<dbReference type="PANTHER" id="PTHR11893:SF36">
    <property type="entry name" value="INNEXIN-5"/>
    <property type="match status" value="1"/>
</dbReference>
<sequence>MDTHFFAGLTKFKLDAGKFRRDDDFSDRFSHTFTTLLLVIFTLVISARQYIGKPIACWVPTEFTRAQEEYAESVCWVTSTYFIPTNDVSVPVKISDREDRKIHYYQWVPFILMLQAFLFNLPCIIWRLFNWQSGIHVSYCLKSISSCTALSCTGHISYVNYGVIYYSVTQQSDFSPQFMRRSRFKCLAFSVAVYINRIANSKVRPMFKSIHCIQR</sequence>
<evidence type="ECO:0000256" key="5">
    <source>
        <dbReference type="ARBA" id="ARBA00022989"/>
    </source>
</evidence>
<evidence type="ECO:0000256" key="9">
    <source>
        <dbReference type="RuleBase" id="RU010713"/>
    </source>
</evidence>
<keyword evidence="7 9" id="KW-0472">Membrane</keyword>
<evidence type="ECO:0000256" key="4">
    <source>
        <dbReference type="ARBA" id="ARBA00022692"/>
    </source>
</evidence>
<protein>
    <recommendedName>
        <fullName evidence="9">Innexin</fullName>
    </recommendedName>
</protein>
<dbReference type="PANTHER" id="PTHR11893">
    <property type="entry name" value="INNEXIN"/>
    <property type="match status" value="1"/>
</dbReference>
<evidence type="ECO:0000256" key="2">
    <source>
        <dbReference type="ARBA" id="ARBA00022448"/>
    </source>
</evidence>
<keyword evidence="4 9" id="KW-0812">Transmembrane</keyword>
<evidence type="ECO:0000313" key="10">
    <source>
        <dbReference type="EMBL" id="KAA0197191.1"/>
    </source>
</evidence>
<dbReference type="Proteomes" id="UP000728185">
    <property type="component" value="Unassembled WGS sequence"/>
</dbReference>
<keyword evidence="8 9" id="KW-0407">Ion channel</keyword>
<proteinExistence type="inferred from homology"/>
<dbReference type="InterPro" id="IPR000990">
    <property type="entry name" value="Innexin"/>
</dbReference>
<dbReference type="GO" id="GO:0005243">
    <property type="term" value="F:gap junction channel activity"/>
    <property type="evidence" value="ECO:0007669"/>
    <property type="project" value="TreeGrafter"/>
</dbReference>
<accession>A0A8E0S3R8</accession>
<keyword evidence="11" id="KW-1185">Reference proteome</keyword>